<dbReference type="Proteomes" id="UP001165186">
    <property type="component" value="Unassembled WGS sequence"/>
</dbReference>
<dbReference type="EMBL" id="BSXG01000160">
    <property type="protein sequence ID" value="GME49968.1"/>
    <property type="molecule type" value="Genomic_DNA"/>
</dbReference>
<name>A0ACB5SNV6_9PEZI</name>
<comment type="caution">
    <text evidence="1">The sequence shown here is derived from an EMBL/GenBank/DDBJ whole genome shotgun (WGS) entry which is preliminary data.</text>
</comment>
<evidence type="ECO:0000313" key="1">
    <source>
        <dbReference type="EMBL" id="GME49968.1"/>
    </source>
</evidence>
<keyword evidence="2" id="KW-1185">Reference proteome</keyword>
<gene>
    <name evidence="1" type="primary">g4991</name>
    <name evidence="1" type="ORF">NpPPO83_00004991</name>
</gene>
<proteinExistence type="predicted"/>
<reference evidence="1" key="1">
    <citation type="submission" date="2024-09" db="EMBL/GenBank/DDBJ databases">
        <title>Draft Genome Sequences of Neofusicoccum parvum.</title>
        <authorList>
            <person name="Ashida A."/>
            <person name="Camagna M."/>
            <person name="Tanaka A."/>
            <person name="Takemoto D."/>
        </authorList>
    </citation>
    <scope>NUCLEOTIDE SEQUENCE</scope>
    <source>
        <strain evidence="1">PPO83</strain>
    </source>
</reference>
<sequence>MWLIKSVAFVTTLPDPLGNIPVAEVGFPEDCIKIIRCRSFNFAHKVANRWFHNRTLIIGDAAHVFPPFGGQGIAAGLRDALALSWRLRLLLKLPGAPASRLLHGWQNEQRQRVDEAARMTMRNASLTVERSWLRAWLARLVMHVVALVPGLHGWVSRQRLRDAAVLKRCEDGFFVAARGGGARVSQIWVRPYCGDPVLSDEVFFRRAGSLAVVVLLNGQKQLEKEVEEVEGLLGRAEVEEELVSMSAVKFLMGTGRRRLAVERKDAERHGVYLPCPKDELIRAGVEPIEGYDERSFERRLGSKAKYVIVRPDCFVHSVADTAEEFLKNLSHVQDALGR</sequence>
<accession>A0ACB5SNV6</accession>
<protein>
    <submittedName>
        <fullName evidence="1">Uncharacterized protein</fullName>
    </submittedName>
</protein>
<evidence type="ECO:0000313" key="2">
    <source>
        <dbReference type="Proteomes" id="UP001165186"/>
    </source>
</evidence>
<organism evidence="1 2">
    <name type="scientific">Neofusicoccum parvum</name>
    <dbReference type="NCBI Taxonomy" id="310453"/>
    <lineage>
        <taxon>Eukaryota</taxon>
        <taxon>Fungi</taxon>
        <taxon>Dikarya</taxon>
        <taxon>Ascomycota</taxon>
        <taxon>Pezizomycotina</taxon>
        <taxon>Dothideomycetes</taxon>
        <taxon>Dothideomycetes incertae sedis</taxon>
        <taxon>Botryosphaeriales</taxon>
        <taxon>Botryosphaeriaceae</taxon>
        <taxon>Neofusicoccum</taxon>
    </lineage>
</organism>